<evidence type="ECO:0000313" key="5">
    <source>
        <dbReference type="Proteomes" id="UP000245711"/>
    </source>
</evidence>
<evidence type="ECO:0000256" key="3">
    <source>
        <dbReference type="SAM" id="MobiDB-lite"/>
    </source>
</evidence>
<dbReference type="EMBL" id="CP021354">
    <property type="protein sequence ID" value="AWK72022.1"/>
    <property type="molecule type" value="Genomic_DNA"/>
</dbReference>
<dbReference type="GO" id="GO:0003697">
    <property type="term" value="F:single-stranded DNA binding"/>
    <property type="evidence" value="ECO:0007669"/>
    <property type="project" value="InterPro"/>
</dbReference>
<name>A0A2S2BTV5_9NOCA</name>
<evidence type="ECO:0000256" key="1">
    <source>
        <dbReference type="ARBA" id="ARBA00023125"/>
    </source>
</evidence>
<keyword evidence="1 2" id="KW-0238">DNA-binding</keyword>
<gene>
    <name evidence="4" type="ORF">CBI38_10970</name>
</gene>
<accession>A0A2S2BTV5</accession>
<dbReference type="SUPFAM" id="SSF50249">
    <property type="entry name" value="Nucleic acid-binding proteins"/>
    <property type="match status" value="1"/>
</dbReference>
<dbReference type="GO" id="GO:0006260">
    <property type="term" value="P:DNA replication"/>
    <property type="evidence" value="ECO:0007669"/>
    <property type="project" value="InterPro"/>
</dbReference>
<dbReference type="Gene3D" id="2.40.50.140">
    <property type="entry name" value="Nucleic acid-binding proteins"/>
    <property type="match status" value="1"/>
</dbReference>
<dbReference type="InterPro" id="IPR011344">
    <property type="entry name" value="ssDNA-bd"/>
</dbReference>
<feature type="compositionally biased region" description="Low complexity" evidence="3">
    <location>
        <begin position="127"/>
        <end position="145"/>
    </location>
</feature>
<dbReference type="InterPro" id="IPR012340">
    <property type="entry name" value="NA-bd_OB-fold"/>
</dbReference>
<reference evidence="4 5" key="1">
    <citation type="submission" date="2017-05" db="EMBL/GenBank/DDBJ databases">
        <title>Isolation of Rhodococcus sp. S2-17 biodegrading of BP-3.</title>
        <authorList>
            <person name="Lee Y."/>
            <person name="Kim K.H."/>
            <person name="Chun B.H."/>
            <person name="Jung H.S."/>
            <person name="Jeon C.O."/>
        </authorList>
    </citation>
    <scope>NUCLEOTIDE SEQUENCE [LARGE SCALE GENOMIC DNA]</scope>
    <source>
        <strain evidence="4 5">S2-17</strain>
    </source>
</reference>
<dbReference type="InterPro" id="IPR000424">
    <property type="entry name" value="Primosome_PriB/ssb"/>
</dbReference>
<dbReference type="KEGG" id="roz:CBI38_10970"/>
<keyword evidence="5" id="KW-1185">Reference proteome</keyword>
<evidence type="ECO:0000256" key="2">
    <source>
        <dbReference type="PIRNR" id="PIRNR002070"/>
    </source>
</evidence>
<sequence>MYETHGTVVGTVITTPVTRSGSTGEEFLAFRMASTVRRRDYTTGEWRDGSTLYLTVTCRRRLMSGVVHSLAKGDPVIVTGELRTNEYTTRDGVARTDLELSAIAVGPDLARCTVVLNREPRTVAPVEATETSSTESVSTDSISTEQAAAETLVA</sequence>
<proteinExistence type="predicted"/>
<dbReference type="PROSITE" id="PS50935">
    <property type="entry name" value="SSB"/>
    <property type="match status" value="1"/>
</dbReference>
<dbReference type="RefSeq" id="WP_109328815.1">
    <property type="nucleotide sequence ID" value="NZ_CP021354.1"/>
</dbReference>
<evidence type="ECO:0000313" key="4">
    <source>
        <dbReference type="EMBL" id="AWK72022.1"/>
    </source>
</evidence>
<dbReference type="CDD" id="cd04496">
    <property type="entry name" value="SSB_OBF"/>
    <property type="match status" value="1"/>
</dbReference>
<dbReference type="Pfam" id="PF00436">
    <property type="entry name" value="SSB"/>
    <property type="match status" value="1"/>
</dbReference>
<dbReference type="Proteomes" id="UP000245711">
    <property type="component" value="Chromosome"/>
</dbReference>
<dbReference type="OrthoDB" id="9809878at2"/>
<feature type="region of interest" description="Disordered" evidence="3">
    <location>
        <begin position="125"/>
        <end position="154"/>
    </location>
</feature>
<organism evidence="4 5">
    <name type="scientific">Rhodococcus oxybenzonivorans</name>
    <dbReference type="NCBI Taxonomy" id="1990687"/>
    <lineage>
        <taxon>Bacteria</taxon>
        <taxon>Bacillati</taxon>
        <taxon>Actinomycetota</taxon>
        <taxon>Actinomycetes</taxon>
        <taxon>Mycobacteriales</taxon>
        <taxon>Nocardiaceae</taxon>
        <taxon>Rhodococcus</taxon>
    </lineage>
</organism>
<protein>
    <recommendedName>
        <fullName evidence="2">Single-stranded DNA-binding protein</fullName>
    </recommendedName>
</protein>
<dbReference type="PIRSF" id="PIRSF002070">
    <property type="entry name" value="SSB"/>
    <property type="match status" value="1"/>
</dbReference>
<dbReference type="AlphaFoldDB" id="A0A2S2BTV5"/>